<name>A0ABQ6K8P5_9MICO</name>
<dbReference type="PROSITE" id="PS51257">
    <property type="entry name" value="PROKAR_LIPOPROTEIN"/>
    <property type="match status" value="1"/>
</dbReference>
<reference evidence="3" key="1">
    <citation type="journal article" date="2019" name="Int. J. Syst. Evol. Microbiol.">
        <title>The Global Catalogue of Microorganisms (GCM) 10K type strain sequencing project: providing services to taxonomists for standard genome sequencing and annotation.</title>
        <authorList>
            <consortium name="The Broad Institute Genomics Platform"/>
            <consortium name="The Broad Institute Genome Sequencing Center for Infectious Disease"/>
            <person name="Wu L."/>
            <person name="Ma J."/>
        </authorList>
    </citation>
    <scope>NUCLEOTIDE SEQUENCE [LARGE SCALE GENOMIC DNA]</scope>
    <source>
        <strain evidence="3">NBRC 108894</strain>
    </source>
</reference>
<protein>
    <submittedName>
        <fullName evidence="2">Sugar ABC transporter substrate-binding protein</fullName>
    </submittedName>
</protein>
<feature type="chain" id="PRO_5045477150" evidence="1">
    <location>
        <begin position="25"/>
        <end position="457"/>
    </location>
</feature>
<dbReference type="Pfam" id="PF01547">
    <property type="entry name" value="SBP_bac_1"/>
    <property type="match status" value="1"/>
</dbReference>
<keyword evidence="1" id="KW-0732">Signal</keyword>
<feature type="signal peptide" evidence="1">
    <location>
        <begin position="1"/>
        <end position="24"/>
    </location>
</feature>
<organism evidence="2 3">
    <name type="scientific">Pseudolysinimonas kribbensis</name>
    <dbReference type="NCBI Taxonomy" id="433641"/>
    <lineage>
        <taxon>Bacteria</taxon>
        <taxon>Bacillati</taxon>
        <taxon>Actinomycetota</taxon>
        <taxon>Actinomycetes</taxon>
        <taxon>Micrococcales</taxon>
        <taxon>Microbacteriaceae</taxon>
        <taxon>Pseudolysinimonas</taxon>
    </lineage>
</organism>
<evidence type="ECO:0000313" key="3">
    <source>
        <dbReference type="Proteomes" id="UP001157034"/>
    </source>
</evidence>
<evidence type="ECO:0000256" key="1">
    <source>
        <dbReference type="SAM" id="SignalP"/>
    </source>
</evidence>
<dbReference type="RefSeq" id="WP_284254647.1">
    <property type="nucleotide sequence ID" value="NZ_BAAAQO010000004.1"/>
</dbReference>
<sequence>MHTKHTMKWSAALAAVAATAMLLAGCTPGSGQSSSGSTDKPTKITTDVASLGKLTLTVWDQETTPGISTSLDDLNKQFEAKYPNVHIDRVVRSGSDLRTTLKLALSSSTPPDVIQANQGFADMAAYVKAGLLTDLGPYASRYGWTKRFPSSQRALDSVTPDGSKLGSGNLYGLSITGEMVGTFYNKKVLDSVGLPVPKSMEELEADLPKIKAKGILPIAFGDQDKSPAVHLLGIALMPQLGQKAASQLIFHQAGTFDSPSVHTAADLLAGWATKGYVTPGFNGVNSNTAATAFGQGKAAFFLGGVWNQDAIQKAGAGDSGAGFTVLPQKAGDPLVAMGGVGMGWAIPARSKKKDAAAAYIDFISSAKGMTTLEKNNQLPAVPSADAKAEEGTLTNDILSTWSRLTKDNGLVAYMDWSTPTFYDTIVSNVQSLMGGTENTAAFTKALQADYSGFGGGN</sequence>
<proteinExistence type="predicted"/>
<dbReference type="PANTHER" id="PTHR43649">
    <property type="entry name" value="ARABINOSE-BINDING PROTEIN-RELATED"/>
    <property type="match status" value="1"/>
</dbReference>
<dbReference type="SUPFAM" id="SSF53850">
    <property type="entry name" value="Periplasmic binding protein-like II"/>
    <property type="match status" value="1"/>
</dbReference>
<dbReference type="PANTHER" id="PTHR43649:SF14">
    <property type="entry name" value="BLR3389 PROTEIN"/>
    <property type="match status" value="1"/>
</dbReference>
<dbReference type="InterPro" id="IPR006059">
    <property type="entry name" value="SBP"/>
</dbReference>
<comment type="caution">
    <text evidence="2">The sequence shown here is derived from an EMBL/GenBank/DDBJ whole genome shotgun (WGS) entry which is preliminary data.</text>
</comment>
<accession>A0ABQ6K8P5</accession>
<gene>
    <name evidence="2" type="ORF">GCM10025881_27990</name>
</gene>
<dbReference type="InterPro" id="IPR050490">
    <property type="entry name" value="Bact_solute-bd_prot1"/>
</dbReference>
<dbReference type="Proteomes" id="UP001157034">
    <property type="component" value="Unassembled WGS sequence"/>
</dbReference>
<dbReference type="Gene3D" id="3.40.190.10">
    <property type="entry name" value="Periplasmic binding protein-like II"/>
    <property type="match status" value="2"/>
</dbReference>
<dbReference type="EMBL" id="BSVB01000001">
    <property type="protein sequence ID" value="GMA95975.1"/>
    <property type="molecule type" value="Genomic_DNA"/>
</dbReference>
<keyword evidence="3" id="KW-1185">Reference proteome</keyword>
<evidence type="ECO:0000313" key="2">
    <source>
        <dbReference type="EMBL" id="GMA95975.1"/>
    </source>
</evidence>